<dbReference type="GeneID" id="19207952"/>
<feature type="transmembrane region" description="Helical" evidence="1">
    <location>
        <begin position="199"/>
        <end position="221"/>
    </location>
</feature>
<gene>
    <name evidence="2" type="ORF">CONPUDRAFT_58530</name>
</gene>
<feature type="transmembrane region" description="Helical" evidence="1">
    <location>
        <begin position="61"/>
        <end position="87"/>
    </location>
</feature>
<keyword evidence="3" id="KW-1185">Reference proteome</keyword>
<keyword evidence="1" id="KW-0812">Transmembrane</keyword>
<evidence type="ECO:0000256" key="1">
    <source>
        <dbReference type="SAM" id="Phobius"/>
    </source>
</evidence>
<dbReference type="RefSeq" id="XP_007769759.1">
    <property type="nucleotide sequence ID" value="XM_007771569.1"/>
</dbReference>
<evidence type="ECO:0000313" key="2">
    <source>
        <dbReference type="EMBL" id="EIW79978.1"/>
    </source>
</evidence>
<feature type="transmembrane region" description="Helical" evidence="1">
    <location>
        <begin position="138"/>
        <end position="157"/>
    </location>
</feature>
<name>A0A5M3MLE1_CONPW</name>
<feature type="transmembrane region" description="Helical" evidence="1">
    <location>
        <begin position="22"/>
        <end position="40"/>
    </location>
</feature>
<proteinExistence type="predicted"/>
<feature type="transmembrane region" description="Helical" evidence="1">
    <location>
        <begin position="107"/>
        <end position="126"/>
    </location>
</feature>
<dbReference type="OMA" id="WICTIIR"/>
<evidence type="ECO:0000313" key="3">
    <source>
        <dbReference type="Proteomes" id="UP000053558"/>
    </source>
</evidence>
<organism evidence="2 3">
    <name type="scientific">Coniophora puteana (strain RWD-64-598)</name>
    <name type="common">Brown rot fungus</name>
    <dbReference type="NCBI Taxonomy" id="741705"/>
    <lineage>
        <taxon>Eukaryota</taxon>
        <taxon>Fungi</taxon>
        <taxon>Dikarya</taxon>
        <taxon>Basidiomycota</taxon>
        <taxon>Agaricomycotina</taxon>
        <taxon>Agaricomycetes</taxon>
        <taxon>Agaricomycetidae</taxon>
        <taxon>Boletales</taxon>
        <taxon>Coniophorineae</taxon>
        <taxon>Coniophoraceae</taxon>
        <taxon>Coniophora</taxon>
    </lineage>
</organism>
<dbReference type="KEGG" id="cput:CONPUDRAFT_58530"/>
<keyword evidence="1" id="KW-1133">Transmembrane helix</keyword>
<reference evidence="3" key="1">
    <citation type="journal article" date="2012" name="Science">
        <title>The Paleozoic origin of enzymatic lignin decomposition reconstructed from 31 fungal genomes.</title>
        <authorList>
            <person name="Floudas D."/>
            <person name="Binder M."/>
            <person name="Riley R."/>
            <person name="Barry K."/>
            <person name="Blanchette R.A."/>
            <person name="Henrissat B."/>
            <person name="Martinez A.T."/>
            <person name="Otillar R."/>
            <person name="Spatafora J.W."/>
            <person name="Yadav J.S."/>
            <person name="Aerts A."/>
            <person name="Benoit I."/>
            <person name="Boyd A."/>
            <person name="Carlson A."/>
            <person name="Copeland A."/>
            <person name="Coutinho P.M."/>
            <person name="de Vries R.P."/>
            <person name="Ferreira P."/>
            <person name="Findley K."/>
            <person name="Foster B."/>
            <person name="Gaskell J."/>
            <person name="Glotzer D."/>
            <person name="Gorecki P."/>
            <person name="Heitman J."/>
            <person name="Hesse C."/>
            <person name="Hori C."/>
            <person name="Igarashi K."/>
            <person name="Jurgens J.A."/>
            <person name="Kallen N."/>
            <person name="Kersten P."/>
            <person name="Kohler A."/>
            <person name="Kuees U."/>
            <person name="Kumar T.K.A."/>
            <person name="Kuo A."/>
            <person name="LaButti K."/>
            <person name="Larrondo L.F."/>
            <person name="Lindquist E."/>
            <person name="Ling A."/>
            <person name="Lombard V."/>
            <person name="Lucas S."/>
            <person name="Lundell T."/>
            <person name="Martin R."/>
            <person name="McLaughlin D.J."/>
            <person name="Morgenstern I."/>
            <person name="Morin E."/>
            <person name="Murat C."/>
            <person name="Nagy L.G."/>
            <person name="Nolan M."/>
            <person name="Ohm R.A."/>
            <person name="Patyshakuliyeva A."/>
            <person name="Rokas A."/>
            <person name="Ruiz-Duenas F.J."/>
            <person name="Sabat G."/>
            <person name="Salamov A."/>
            <person name="Samejima M."/>
            <person name="Schmutz J."/>
            <person name="Slot J.C."/>
            <person name="St John F."/>
            <person name="Stenlid J."/>
            <person name="Sun H."/>
            <person name="Sun S."/>
            <person name="Syed K."/>
            <person name="Tsang A."/>
            <person name="Wiebenga A."/>
            <person name="Young D."/>
            <person name="Pisabarro A."/>
            <person name="Eastwood D.C."/>
            <person name="Martin F."/>
            <person name="Cullen D."/>
            <person name="Grigoriev I.V."/>
            <person name="Hibbett D.S."/>
        </authorList>
    </citation>
    <scope>NUCLEOTIDE SEQUENCE [LARGE SCALE GENOMIC DNA]</scope>
    <source>
        <strain evidence="3">RWD-64-598 SS2</strain>
    </source>
</reference>
<keyword evidence="1" id="KW-0472">Membrane</keyword>
<comment type="caution">
    <text evidence="2">The sequence shown here is derived from an EMBL/GenBank/DDBJ whole genome shotgun (WGS) entry which is preliminary data.</text>
</comment>
<dbReference type="OrthoDB" id="3354175at2759"/>
<dbReference type="Proteomes" id="UP000053558">
    <property type="component" value="Unassembled WGS sequence"/>
</dbReference>
<dbReference type="AlphaFoldDB" id="A0A5M3MLE1"/>
<dbReference type="EMBL" id="JH711580">
    <property type="protein sequence ID" value="EIW79978.1"/>
    <property type="molecule type" value="Genomic_DNA"/>
</dbReference>
<sequence length="311" mass="34211">MPGPDTTVPLVSVNLATVCIESFLYGIFFVLTVSSVYLLIWRSRMSNGGHSRSAVFTSPMFVAAIMLFVLITGHWICTVLRLFQAFVMQDPSQALPFYADLSQNSEVIKTAFLMSSLVVGDVMMIYRLWTIWNRNYKIIIFPCLTLVGLTVCGAGIVYQFTVFTPGESVFLSAAGRWITSDCVFTLVSKSVSGVHLMPVLATFVESAAMYTSWTIFFFGSYQSGSNMQFLAVDGWAAMAGISYMLINVRVGLGWASNGVVSQGRALSTTSQTFDHQRGTQLAVRVTTVVRDDGAYELGHKRNDAGLDSQEF</sequence>
<protein>
    <submittedName>
        <fullName evidence="2">Uncharacterized protein</fullName>
    </submittedName>
</protein>
<accession>A0A5M3MLE1</accession>